<protein>
    <recommendedName>
        <fullName evidence="6">Transglutaminase-like domain-containing protein</fullName>
    </recommendedName>
</protein>
<dbReference type="InterPro" id="IPR001220">
    <property type="entry name" value="Legume_lectin_dom"/>
</dbReference>
<gene>
    <name evidence="7" type="ORF">SARC_11259</name>
</gene>
<dbReference type="CDD" id="cd01951">
    <property type="entry name" value="lectin_L-type"/>
    <property type="match status" value="1"/>
</dbReference>
<sequence length="505" mass="56408">MPSVASTTGQEELNNQITSCCAKVCEYESAELQARARACVPTLTLYEKAHREMHSNTHIRDELMKQMLRWYKKDFFSWVDQAVCESCVKFNAEAGLPPPDKTVSVGSGTPTSDDLKYGAARVEVYLCPQCNSQVRFPRYNDPGKLLQTRRGRCGEWANCFTLIARALGYKARFVLDLTDHVWTEVYSDHMRRWVHTDCSEAKYDTPLVYERGWGKKLTYLFAFNAEEVVDVSRRYTQDYNELRQRQTLADHTWTAQAIHAADLQQRRTCTYKVDMDSFNARRAEEETELLSANTSAGGGGEDEGRTSGDTRTVLTPNECDKVGAAYINTFLPTRTNWVCEFAFAMESSGADGMALVVRSNKSKALGKGGCGLGYSGMLNCLAVEFDSYDSMMECDDPSGNHVSVHVGIDSAVTSHHACSLARTSNVPQLNSGTPRWCRVSYQMDTLTLTVELKTVHTDSYADILSTQIDIPAVVQRDTMLLGFTAATGGIAQKHSIWDVDVRTWS</sequence>
<accession>A0A0L0FHH7</accession>
<comment type="similarity">
    <text evidence="1">Belongs to the transglutaminase-like superfamily. PNGase family.</text>
</comment>
<name>A0A0L0FHH7_9EUKA</name>
<evidence type="ECO:0000259" key="6">
    <source>
        <dbReference type="SMART" id="SM00460"/>
    </source>
</evidence>
<dbReference type="InterPro" id="IPR050883">
    <property type="entry name" value="PNGase"/>
</dbReference>
<dbReference type="InterPro" id="IPR013320">
    <property type="entry name" value="ConA-like_dom_sf"/>
</dbReference>
<evidence type="ECO:0000313" key="8">
    <source>
        <dbReference type="Proteomes" id="UP000054560"/>
    </source>
</evidence>
<feature type="region of interest" description="Disordered" evidence="5">
    <location>
        <begin position="284"/>
        <end position="313"/>
    </location>
</feature>
<dbReference type="InterPro" id="IPR038765">
    <property type="entry name" value="Papain-like_cys_pep_sf"/>
</dbReference>
<dbReference type="PANTHER" id="PTHR12143">
    <property type="entry name" value="PEPTIDE N-GLYCANASE PNGASE -RELATED"/>
    <property type="match status" value="1"/>
</dbReference>
<evidence type="ECO:0000256" key="3">
    <source>
        <dbReference type="ARBA" id="ARBA00022734"/>
    </source>
</evidence>
<dbReference type="Gene3D" id="3.10.620.30">
    <property type="match status" value="1"/>
</dbReference>
<dbReference type="Pfam" id="PF00139">
    <property type="entry name" value="Lectin_legB"/>
    <property type="match status" value="1"/>
</dbReference>
<evidence type="ECO:0000313" key="7">
    <source>
        <dbReference type="EMBL" id="KNC76232.1"/>
    </source>
</evidence>
<dbReference type="GO" id="GO:0005634">
    <property type="term" value="C:nucleus"/>
    <property type="evidence" value="ECO:0007669"/>
    <property type="project" value="TreeGrafter"/>
</dbReference>
<dbReference type="GO" id="GO:0006516">
    <property type="term" value="P:glycoprotein catabolic process"/>
    <property type="evidence" value="ECO:0007669"/>
    <property type="project" value="TreeGrafter"/>
</dbReference>
<dbReference type="SUPFAM" id="SSF54001">
    <property type="entry name" value="Cysteine proteinases"/>
    <property type="match status" value="1"/>
</dbReference>
<reference evidence="7 8" key="1">
    <citation type="submission" date="2011-02" db="EMBL/GenBank/DDBJ databases">
        <title>The Genome Sequence of Sphaeroforma arctica JP610.</title>
        <authorList>
            <consortium name="The Broad Institute Genome Sequencing Platform"/>
            <person name="Russ C."/>
            <person name="Cuomo C."/>
            <person name="Young S.K."/>
            <person name="Zeng Q."/>
            <person name="Gargeya S."/>
            <person name="Alvarado L."/>
            <person name="Berlin A."/>
            <person name="Chapman S.B."/>
            <person name="Chen Z."/>
            <person name="Freedman E."/>
            <person name="Gellesch M."/>
            <person name="Goldberg J."/>
            <person name="Griggs A."/>
            <person name="Gujja S."/>
            <person name="Heilman E."/>
            <person name="Heiman D."/>
            <person name="Howarth C."/>
            <person name="Mehta T."/>
            <person name="Neiman D."/>
            <person name="Pearson M."/>
            <person name="Roberts A."/>
            <person name="Saif S."/>
            <person name="Shea T."/>
            <person name="Shenoy N."/>
            <person name="Sisk P."/>
            <person name="Stolte C."/>
            <person name="Sykes S."/>
            <person name="White J."/>
            <person name="Yandava C."/>
            <person name="Burger G."/>
            <person name="Gray M.W."/>
            <person name="Holland P.W.H."/>
            <person name="King N."/>
            <person name="Lang F.B.F."/>
            <person name="Roger A.J."/>
            <person name="Ruiz-Trillo I."/>
            <person name="Haas B."/>
            <person name="Nusbaum C."/>
            <person name="Birren B."/>
        </authorList>
    </citation>
    <scope>NUCLEOTIDE SEQUENCE [LARGE SCALE GENOMIC DNA]</scope>
    <source>
        <strain evidence="7 8">JP610</strain>
    </source>
</reference>
<evidence type="ECO:0000256" key="5">
    <source>
        <dbReference type="SAM" id="MobiDB-lite"/>
    </source>
</evidence>
<keyword evidence="3" id="KW-0430">Lectin</keyword>
<proteinExistence type="inferred from homology"/>
<evidence type="ECO:0000256" key="2">
    <source>
        <dbReference type="ARBA" id="ARBA00022723"/>
    </source>
</evidence>
<keyword evidence="2" id="KW-0479">Metal-binding</keyword>
<dbReference type="RefSeq" id="XP_014150134.1">
    <property type="nucleotide sequence ID" value="XM_014294659.1"/>
</dbReference>
<dbReference type="SMART" id="SM00460">
    <property type="entry name" value="TGc"/>
    <property type="match status" value="1"/>
</dbReference>
<dbReference type="EMBL" id="KQ243195">
    <property type="protein sequence ID" value="KNC76232.1"/>
    <property type="molecule type" value="Genomic_DNA"/>
</dbReference>
<dbReference type="PANTHER" id="PTHR12143:SF19">
    <property type="entry name" value="PEPTIDE-N(4)-(N-ACETYL-BETA-GLUCOSAMINYL)ASPARAGINE AMIDASE"/>
    <property type="match status" value="1"/>
</dbReference>
<dbReference type="AlphaFoldDB" id="A0A0L0FHH7"/>
<evidence type="ECO:0000256" key="1">
    <source>
        <dbReference type="ARBA" id="ARBA00009390"/>
    </source>
</evidence>
<keyword evidence="4" id="KW-0862">Zinc</keyword>
<dbReference type="InterPro" id="IPR056573">
    <property type="entry name" value="Lectin_L-type_dom"/>
</dbReference>
<keyword evidence="8" id="KW-1185">Reference proteome</keyword>
<dbReference type="Gene3D" id="2.20.25.10">
    <property type="match status" value="1"/>
</dbReference>
<dbReference type="GO" id="GO:0030246">
    <property type="term" value="F:carbohydrate binding"/>
    <property type="evidence" value="ECO:0007669"/>
    <property type="project" value="UniProtKB-KW"/>
</dbReference>
<dbReference type="GO" id="GO:0000224">
    <property type="term" value="F:peptide-N4-(N-acetyl-beta-glucosaminyl)asparagine amidase activity"/>
    <property type="evidence" value="ECO:0007669"/>
    <property type="project" value="TreeGrafter"/>
</dbReference>
<dbReference type="SUPFAM" id="SSF49899">
    <property type="entry name" value="Concanavalin A-like lectins/glucanases"/>
    <property type="match status" value="1"/>
</dbReference>
<dbReference type="GO" id="GO:0005829">
    <property type="term" value="C:cytosol"/>
    <property type="evidence" value="ECO:0007669"/>
    <property type="project" value="TreeGrafter"/>
</dbReference>
<dbReference type="GO" id="GO:0046872">
    <property type="term" value="F:metal ion binding"/>
    <property type="evidence" value="ECO:0007669"/>
    <property type="project" value="UniProtKB-KW"/>
</dbReference>
<organism evidence="7 8">
    <name type="scientific">Sphaeroforma arctica JP610</name>
    <dbReference type="NCBI Taxonomy" id="667725"/>
    <lineage>
        <taxon>Eukaryota</taxon>
        <taxon>Ichthyosporea</taxon>
        <taxon>Ichthyophonida</taxon>
        <taxon>Sphaeroforma</taxon>
    </lineage>
</organism>
<evidence type="ECO:0000256" key="4">
    <source>
        <dbReference type="ARBA" id="ARBA00022833"/>
    </source>
</evidence>
<dbReference type="InterPro" id="IPR002931">
    <property type="entry name" value="Transglutaminase-like"/>
</dbReference>
<dbReference type="Pfam" id="PF01841">
    <property type="entry name" value="Transglut_core"/>
    <property type="match status" value="1"/>
</dbReference>
<dbReference type="Gene3D" id="2.60.120.200">
    <property type="match status" value="1"/>
</dbReference>
<dbReference type="Proteomes" id="UP000054560">
    <property type="component" value="Unassembled WGS sequence"/>
</dbReference>
<dbReference type="OrthoDB" id="409136at2759"/>
<dbReference type="GeneID" id="25911763"/>
<feature type="domain" description="Transglutaminase-like" evidence="6">
    <location>
        <begin position="145"/>
        <end position="200"/>
    </location>
</feature>